<dbReference type="InterPro" id="IPR041698">
    <property type="entry name" value="Methyltransf_25"/>
</dbReference>
<dbReference type="GO" id="GO:0032259">
    <property type="term" value="P:methylation"/>
    <property type="evidence" value="ECO:0007669"/>
    <property type="project" value="UniProtKB-KW"/>
</dbReference>
<dbReference type="PANTHER" id="PTHR43861">
    <property type="entry name" value="TRANS-ACONITATE 2-METHYLTRANSFERASE-RELATED"/>
    <property type="match status" value="1"/>
</dbReference>
<gene>
    <name evidence="4" type="ORF">BROSI_A0930</name>
</gene>
<dbReference type="Proteomes" id="UP000032309">
    <property type="component" value="Unassembled WGS sequence"/>
</dbReference>
<evidence type="ECO:0000313" key="4">
    <source>
        <dbReference type="EMBL" id="GAN32416.1"/>
    </source>
</evidence>
<evidence type="ECO:0000256" key="1">
    <source>
        <dbReference type="ARBA" id="ARBA00022679"/>
    </source>
</evidence>
<reference evidence="5" key="1">
    <citation type="journal article" date="2015" name="Genome Announc.">
        <title>Draft Genome Sequence of an Anaerobic Ammonium-Oxidizing Bacterium, "Candidatus Brocadia sinica".</title>
        <authorList>
            <person name="Oshiki M."/>
            <person name="Shinyako-Hata K."/>
            <person name="Satoh H."/>
            <person name="Okabe S."/>
        </authorList>
    </citation>
    <scope>NUCLEOTIDE SEQUENCE [LARGE SCALE GENOMIC DNA]</scope>
    <source>
        <strain evidence="5">JPN1</strain>
    </source>
</reference>
<evidence type="ECO:0000313" key="5">
    <source>
        <dbReference type="Proteomes" id="UP000032309"/>
    </source>
</evidence>
<dbReference type="EMBL" id="BAFN01000001">
    <property type="protein sequence ID" value="GAN32416.1"/>
    <property type="molecule type" value="Genomic_DNA"/>
</dbReference>
<keyword evidence="4" id="KW-0489">Methyltransferase</keyword>
<feature type="domain" description="Methyltransferase" evidence="3">
    <location>
        <begin position="61"/>
        <end position="160"/>
    </location>
</feature>
<organism evidence="4 5">
    <name type="scientific">Candidatus Brocadia sinica JPN1</name>
    <dbReference type="NCBI Taxonomy" id="1197129"/>
    <lineage>
        <taxon>Bacteria</taxon>
        <taxon>Pseudomonadati</taxon>
        <taxon>Planctomycetota</taxon>
        <taxon>Candidatus Brocadiia</taxon>
        <taxon>Candidatus Brocadiales</taxon>
        <taxon>Candidatus Brocadiaceae</taxon>
        <taxon>Candidatus Brocadia</taxon>
    </lineage>
</organism>
<dbReference type="GO" id="GO:0008168">
    <property type="term" value="F:methyltransferase activity"/>
    <property type="evidence" value="ECO:0007669"/>
    <property type="project" value="UniProtKB-KW"/>
</dbReference>
<protein>
    <submittedName>
        <fullName evidence="4">SAM-dependent methyltransferases</fullName>
    </submittedName>
</protein>
<evidence type="ECO:0000256" key="2">
    <source>
        <dbReference type="SAM" id="Coils"/>
    </source>
</evidence>
<evidence type="ECO:0000259" key="3">
    <source>
        <dbReference type="Pfam" id="PF13649"/>
    </source>
</evidence>
<sequence length="253" mass="29128">MSGTVADMKKDTLRETVYAFNNTDTVATYDIDMDVWHPNRVKMASIVCEVLPFDRAEKLSILDLGVGTGYLSQKIIEMFPHAKIVAVDAAELMMDKAKLRLKDRLGQVTFQISTFQELPDKINTISGLDAVVSSFAIHHLYREEKLRLFQYIHSKLKPHGWFVNCDVFKTADAVLEARFRRLHHQGIQERTRKIKRQEKTLDQISSELTDKEKKDGDHLLFLADDLQLLAESGFRTAECFWKEYREAVYGGIK</sequence>
<feature type="coiled-coil region" evidence="2">
    <location>
        <begin position="187"/>
        <end position="214"/>
    </location>
</feature>
<dbReference type="Gene3D" id="3.40.50.150">
    <property type="entry name" value="Vaccinia Virus protein VP39"/>
    <property type="match status" value="1"/>
</dbReference>
<accession>A0ABQ0JUP3</accession>
<name>A0ABQ0JUP3_9BACT</name>
<keyword evidence="2" id="KW-0175">Coiled coil</keyword>
<keyword evidence="1" id="KW-0808">Transferase</keyword>
<dbReference type="Pfam" id="PF13649">
    <property type="entry name" value="Methyltransf_25"/>
    <property type="match status" value="1"/>
</dbReference>
<dbReference type="InterPro" id="IPR029063">
    <property type="entry name" value="SAM-dependent_MTases_sf"/>
</dbReference>
<dbReference type="CDD" id="cd02440">
    <property type="entry name" value="AdoMet_MTases"/>
    <property type="match status" value="1"/>
</dbReference>
<proteinExistence type="predicted"/>
<keyword evidence="5" id="KW-1185">Reference proteome</keyword>
<comment type="caution">
    <text evidence="4">The sequence shown here is derived from an EMBL/GenBank/DDBJ whole genome shotgun (WGS) entry which is preliminary data.</text>
</comment>
<dbReference type="SUPFAM" id="SSF53335">
    <property type="entry name" value="S-adenosyl-L-methionine-dependent methyltransferases"/>
    <property type="match status" value="1"/>
</dbReference>